<keyword evidence="13 14" id="KW-0998">Cell outer membrane</keyword>
<keyword evidence="10 15" id="KW-0798">TonB box</keyword>
<dbReference type="GO" id="GO:0038023">
    <property type="term" value="F:signaling receptor activity"/>
    <property type="evidence" value="ECO:0007669"/>
    <property type="project" value="InterPro"/>
</dbReference>
<dbReference type="SMART" id="SM00965">
    <property type="entry name" value="STN"/>
    <property type="match status" value="1"/>
</dbReference>
<proteinExistence type="inferred from homology"/>
<feature type="domain" description="Secretin/TonB short N-terminal" evidence="17">
    <location>
        <begin position="54"/>
        <end position="105"/>
    </location>
</feature>
<dbReference type="KEGG" id="xyk:GT347_21410"/>
<evidence type="ECO:0000256" key="14">
    <source>
        <dbReference type="PROSITE-ProRule" id="PRU01360"/>
    </source>
</evidence>
<evidence type="ECO:0000256" key="10">
    <source>
        <dbReference type="ARBA" id="ARBA00023077"/>
    </source>
</evidence>
<gene>
    <name evidence="18" type="ORF">GT347_21410</name>
</gene>
<protein>
    <submittedName>
        <fullName evidence="18">TonB-dependent siderophore receptor</fullName>
    </submittedName>
</protein>
<sequence length="799" mass="86225">MFTFRRPPLPLFALSPLVLACAVHAQAPAARLHLDLPAASLDRSLSAVARQAGVQVLFASSLTEGHRAPALRGEFTAREALDKVLAGSGLVLRSRGAGTWTVERDTTIKGALSEVRVTADADRESAFGPAGGIVARRGSSATRTDSALLETPQSVSVITREQIEAQQPGNLEAALRYTPGITSFTDGAQSSSDVYAMRGFAQTVGSLLRDGMRMQMSDYYGWEAAEIYGLERVEVIRGAASVLYGQTQPGGMVNLVTKRPTATPHHEVELQAGSFGRKQIAFDIGGPLGGSGDWSYRLVGLDRDAETQVDYTVDRRRYLAPSLSWKPDGVTSLTLLAEYQRQTGDYTRPVPTAGTVLPAAQTIPVSRFVGEPGFDRMSNERYGAGWMFEHAFSGQLKLRQNARYTHFEHEGQRLTVSSFNAATGLATRSAQARRGSGKLFTADSSLEARFDTGAFSHVALAGIDWFRGEYDQSILNGTAPSLNLYNPVYGAAVATPTAGSRYTQQQTQVGAYLQDQIRHGQWAAVLGLRHDWVRTENATNAVADPIQKPTATTGRAGLVYLADNGLAPYISYSESFLPVAGTDIAGQQFAPETGKQWEAGVKYQPAGFDSFITAALFDLRRQNVTTPNPNDTNYSVQEGEVRSRGLELEAKAQLDRGLALLASYTRTDIEVTRANPASNGSTQQGKVPARAARDSAAAWADYTVQQGALAGLGMSLGLRHVGPSWGDALNTFQVPGYTTTDLALRYDLGRLDGRLSGTTIALNVYNLTDKQYVASCFNNTVGCQFGGRRNAVATLRYRW</sequence>
<dbReference type="Proteomes" id="UP000464787">
    <property type="component" value="Chromosome"/>
</dbReference>
<evidence type="ECO:0000256" key="11">
    <source>
        <dbReference type="ARBA" id="ARBA00023136"/>
    </source>
</evidence>
<feature type="chain" id="PRO_5032298742" evidence="16">
    <location>
        <begin position="26"/>
        <end position="799"/>
    </location>
</feature>
<evidence type="ECO:0000256" key="7">
    <source>
        <dbReference type="ARBA" id="ARBA00022729"/>
    </source>
</evidence>
<dbReference type="Pfam" id="PF07715">
    <property type="entry name" value="Plug"/>
    <property type="match status" value="1"/>
</dbReference>
<dbReference type="GO" id="GO:0015891">
    <property type="term" value="P:siderophore transport"/>
    <property type="evidence" value="ECO:0007669"/>
    <property type="project" value="InterPro"/>
</dbReference>
<keyword evidence="8" id="KW-0408">Iron</keyword>
<keyword evidence="19" id="KW-1185">Reference proteome</keyword>
<name>A0A857JB72_9BURK</name>
<comment type="subcellular location">
    <subcellularLocation>
        <location evidence="1 14">Cell outer membrane</location>
        <topology evidence="1 14">Multi-pass membrane protein</topology>
    </subcellularLocation>
</comment>
<evidence type="ECO:0000259" key="17">
    <source>
        <dbReference type="SMART" id="SM00965"/>
    </source>
</evidence>
<evidence type="ECO:0000256" key="5">
    <source>
        <dbReference type="ARBA" id="ARBA00022496"/>
    </source>
</evidence>
<dbReference type="Pfam" id="PF00593">
    <property type="entry name" value="TonB_dep_Rec_b-barrel"/>
    <property type="match status" value="1"/>
</dbReference>
<dbReference type="InterPro" id="IPR011662">
    <property type="entry name" value="Secretin/TonB_short_N"/>
</dbReference>
<dbReference type="EMBL" id="CP047650">
    <property type="protein sequence ID" value="QHJ00310.1"/>
    <property type="molecule type" value="Genomic_DNA"/>
</dbReference>
<dbReference type="SUPFAM" id="SSF56935">
    <property type="entry name" value="Porins"/>
    <property type="match status" value="1"/>
</dbReference>
<dbReference type="CDD" id="cd01347">
    <property type="entry name" value="ligand_gated_channel"/>
    <property type="match status" value="1"/>
</dbReference>
<dbReference type="RefSeq" id="WP_160554120.1">
    <property type="nucleotide sequence ID" value="NZ_CP047650.1"/>
</dbReference>
<keyword evidence="11 14" id="KW-0472">Membrane</keyword>
<dbReference type="GO" id="GO:0009279">
    <property type="term" value="C:cell outer membrane"/>
    <property type="evidence" value="ECO:0007669"/>
    <property type="project" value="UniProtKB-SubCell"/>
</dbReference>
<keyword evidence="12 18" id="KW-0675">Receptor</keyword>
<dbReference type="NCBIfam" id="TIGR01783">
    <property type="entry name" value="TonB-siderophor"/>
    <property type="match status" value="1"/>
</dbReference>
<dbReference type="Gene3D" id="2.40.170.20">
    <property type="entry name" value="TonB-dependent receptor, beta-barrel domain"/>
    <property type="match status" value="1"/>
</dbReference>
<evidence type="ECO:0000256" key="9">
    <source>
        <dbReference type="ARBA" id="ARBA00023065"/>
    </source>
</evidence>
<dbReference type="FunFam" id="2.40.170.20:FF:000005">
    <property type="entry name" value="TonB-dependent siderophore receptor"/>
    <property type="match status" value="1"/>
</dbReference>
<comment type="similarity">
    <text evidence="2 14 15">Belongs to the TonB-dependent receptor family.</text>
</comment>
<dbReference type="Gene3D" id="2.170.130.10">
    <property type="entry name" value="TonB-dependent receptor, plug domain"/>
    <property type="match status" value="1"/>
</dbReference>
<keyword evidence="9" id="KW-0406">Ion transport</keyword>
<dbReference type="PANTHER" id="PTHR32552:SF68">
    <property type="entry name" value="FERRICHROME OUTER MEMBRANE TRANSPORTER_PHAGE RECEPTOR"/>
    <property type="match status" value="1"/>
</dbReference>
<organism evidence="18 19">
    <name type="scientific">Xylophilus rhododendri</name>
    <dbReference type="NCBI Taxonomy" id="2697032"/>
    <lineage>
        <taxon>Bacteria</taxon>
        <taxon>Pseudomonadati</taxon>
        <taxon>Pseudomonadota</taxon>
        <taxon>Betaproteobacteria</taxon>
        <taxon>Burkholderiales</taxon>
        <taxon>Xylophilus</taxon>
    </lineage>
</organism>
<keyword evidence="7 16" id="KW-0732">Signal</keyword>
<accession>A0A857JB72</accession>
<keyword evidence="4 14" id="KW-1134">Transmembrane beta strand</keyword>
<dbReference type="InterPro" id="IPR036942">
    <property type="entry name" value="Beta-barrel_TonB_sf"/>
</dbReference>
<evidence type="ECO:0000256" key="15">
    <source>
        <dbReference type="RuleBase" id="RU003357"/>
    </source>
</evidence>
<dbReference type="AlphaFoldDB" id="A0A857JB72"/>
<evidence type="ECO:0000313" key="19">
    <source>
        <dbReference type="Proteomes" id="UP000464787"/>
    </source>
</evidence>
<dbReference type="InterPro" id="IPR010105">
    <property type="entry name" value="TonB_sidphr_rcpt"/>
</dbReference>
<keyword evidence="3 14" id="KW-0813">Transport</keyword>
<evidence type="ECO:0000313" key="18">
    <source>
        <dbReference type="EMBL" id="QHJ00310.1"/>
    </source>
</evidence>
<dbReference type="Pfam" id="PF07660">
    <property type="entry name" value="STN"/>
    <property type="match status" value="1"/>
</dbReference>
<dbReference type="PANTHER" id="PTHR32552">
    <property type="entry name" value="FERRICHROME IRON RECEPTOR-RELATED"/>
    <property type="match status" value="1"/>
</dbReference>
<dbReference type="FunFam" id="2.170.130.10:FF:000001">
    <property type="entry name" value="Catecholate siderophore TonB-dependent receptor"/>
    <property type="match status" value="1"/>
</dbReference>
<keyword evidence="5" id="KW-0410">Iron transport</keyword>
<dbReference type="GO" id="GO:0015344">
    <property type="term" value="F:siderophore uptake transmembrane transporter activity"/>
    <property type="evidence" value="ECO:0007669"/>
    <property type="project" value="TreeGrafter"/>
</dbReference>
<evidence type="ECO:0000256" key="6">
    <source>
        <dbReference type="ARBA" id="ARBA00022692"/>
    </source>
</evidence>
<dbReference type="InterPro" id="IPR039426">
    <property type="entry name" value="TonB-dep_rcpt-like"/>
</dbReference>
<dbReference type="Gene3D" id="3.55.50.30">
    <property type="match status" value="1"/>
</dbReference>
<evidence type="ECO:0000256" key="13">
    <source>
        <dbReference type="ARBA" id="ARBA00023237"/>
    </source>
</evidence>
<evidence type="ECO:0000256" key="1">
    <source>
        <dbReference type="ARBA" id="ARBA00004571"/>
    </source>
</evidence>
<evidence type="ECO:0000256" key="8">
    <source>
        <dbReference type="ARBA" id="ARBA00023004"/>
    </source>
</evidence>
<keyword evidence="6 14" id="KW-0812">Transmembrane</keyword>
<reference evidence="18 19" key="1">
    <citation type="submission" date="2020-01" db="EMBL/GenBank/DDBJ databases">
        <title>Genome sequencing of strain KACC 21265.</title>
        <authorList>
            <person name="Heo J."/>
            <person name="Kim S.-J."/>
            <person name="Kim J.-S."/>
            <person name="Hong S.-B."/>
            <person name="Kwon S.-W."/>
        </authorList>
    </citation>
    <scope>NUCLEOTIDE SEQUENCE [LARGE SCALE GENOMIC DNA]</scope>
    <source>
        <strain evidence="18 19">KACC 21265</strain>
    </source>
</reference>
<evidence type="ECO:0000256" key="4">
    <source>
        <dbReference type="ARBA" id="ARBA00022452"/>
    </source>
</evidence>
<dbReference type="PROSITE" id="PS51257">
    <property type="entry name" value="PROKAR_LIPOPROTEIN"/>
    <property type="match status" value="1"/>
</dbReference>
<evidence type="ECO:0000256" key="16">
    <source>
        <dbReference type="SAM" id="SignalP"/>
    </source>
</evidence>
<dbReference type="InterPro" id="IPR012910">
    <property type="entry name" value="Plug_dom"/>
</dbReference>
<evidence type="ECO:0000256" key="3">
    <source>
        <dbReference type="ARBA" id="ARBA00022448"/>
    </source>
</evidence>
<dbReference type="InterPro" id="IPR000531">
    <property type="entry name" value="Beta-barrel_TonB"/>
</dbReference>
<feature type="signal peptide" evidence="16">
    <location>
        <begin position="1"/>
        <end position="25"/>
    </location>
</feature>
<evidence type="ECO:0000256" key="12">
    <source>
        <dbReference type="ARBA" id="ARBA00023170"/>
    </source>
</evidence>
<dbReference type="InterPro" id="IPR037066">
    <property type="entry name" value="Plug_dom_sf"/>
</dbReference>
<dbReference type="PROSITE" id="PS52016">
    <property type="entry name" value="TONB_DEPENDENT_REC_3"/>
    <property type="match status" value="1"/>
</dbReference>
<evidence type="ECO:0000256" key="2">
    <source>
        <dbReference type="ARBA" id="ARBA00009810"/>
    </source>
</evidence>